<name>A0A1E5VNM6_9POAL</name>
<organism evidence="2 3">
    <name type="scientific">Dichanthelium oligosanthes</name>
    <dbReference type="NCBI Taxonomy" id="888268"/>
    <lineage>
        <taxon>Eukaryota</taxon>
        <taxon>Viridiplantae</taxon>
        <taxon>Streptophyta</taxon>
        <taxon>Embryophyta</taxon>
        <taxon>Tracheophyta</taxon>
        <taxon>Spermatophyta</taxon>
        <taxon>Magnoliopsida</taxon>
        <taxon>Liliopsida</taxon>
        <taxon>Poales</taxon>
        <taxon>Poaceae</taxon>
        <taxon>PACMAD clade</taxon>
        <taxon>Panicoideae</taxon>
        <taxon>Panicodae</taxon>
        <taxon>Paniceae</taxon>
        <taxon>Dichantheliinae</taxon>
        <taxon>Dichanthelium</taxon>
    </lineage>
</organism>
<evidence type="ECO:0000256" key="1">
    <source>
        <dbReference type="SAM" id="MobiDB-lite"/>
    </source>
</evidence>
<sequence>MLLLPAAEARDRNAAACPLGLQTLISAGAGTHSSSSPGGRNVATRTIAASPRAVRCLASAGGGAAGGFDGGAEGGGCWVSYGWRRLPRRLPPPIPSLRPLARERTADGRLVISREEAVHRVGARKVEDGRRLVLALVDDERDGGAAPPAQRRWSHPLVDQDAGPAAGEEAARAPTASPTSPAVPAEACFEGTTRAASWRGGMRMSLPRMVH</sequence>
<dbReference type="EMBL" id="LWDX02034019">
    <property type="protein sequence ID" value="OEL26733.1"/>
    <property type="molecule type" value="Genomic_DNA"/>
</dbReference>
<reference evidence="2 3" key="1">
    <citation type="submission" date="2016-09" db="EMBL/GenBank/DDBJ databases">
        <title>The draft genome of Dichanthelium oligosanthes: A C3 panicoid grass species.</title>
        <authorList>
            <person name="Studer A.J."/>
            <person name="Schnable J.C."/>
            <person name="Brutnell T.P."/>
        </authorList>
    </citation>
    <scope>NUCLEOTIDE SEQUENCE [LARGE SCALE GENOMIC DNA]</scope>
    <source>
        <strain evidence="3">cv. Kellogg 1175</strain>
        <tissue evidence="2">Leaf</tissue>
    </source>
</reference>
<comment type="caution">
    <text evidence="2">The sequence shown here is derived from an EMBL/GenBank/DDBJ whole genome shotgun (WGS) entry which is preliminary data.</text>
</comment>
<accession>A0A1E5VNM6</accession>
<proteinExistence type="predicted"/>
<protein>
    <submittedName>
        <fullName evidence="2">Uncharacterized protein</fullName>
    </submittedName>
</protein>
<dbReference type="Proteomes" id="UP000095767">
    <property type="component" value="Unassembled WGS sequence"/>
</dbReference>
<feature type="compositionally biased region" description="Low complexity" evidence="1">
    <location>
        <begin position="162"/>
        <end position="184"/>
    </location>
</feature>
<gene>
    <name evidence="2" type="ORF">BAE44_0012248</name>
</gene>
<evidence type="ECO:0000313" key="3">
    <source>
        <dbReference type="Proteomes" id="UP000095767"/>
    </source>
</evidence>
<feature type="region of interest" description="Disordered" evidence="1">
    <location>
        <begin position="141"/>
        <end position="184"/>
    </location>
</feature>
<dbReference type="AlphaFoldDB" id="A0A1E5VNM6"/>
<evidence type="ECO:0000313" key="2">
    <source>
        <dbReference type="EMBL" id="OEL26733.1"/>
    </source>
</evidence>
<keyword evidence="3" id="KW-1185">Reference proteome</keyword>
<dbReference type="OrthoDB" id="684208at2759"/>